<keyword evidence="1" id="KW-0812">Transmembrane</keyword>
<keyword evidence="3" id="KW-1015">Disulfide bond</keyword>
<evidence type="ECO:0000256" key="4">
    <source>
        <dbReference type="SAM" id="SignalP"/>
    </source>
</evidence>
<evidence type="ECO:0000256" key="3">
    <source>
        <dbReference type="ARBA" id="ARBA00023157"/>
    </source>
</evidence>
<keyword evidence="7" id="KW-1185">Reference proteome</keyword>
<feature type="domain" description="Ig-like" evidence="5">
    <location>
        <begin position="139"/>
        <end position="181"/>
    </location>
</feature>
<accession>A0AA88HY17</accession>
<dbReference type="EMBL" id="JAVRJZ010000013">
    <property type="protein sequence ID" value="KAK2714316.1"/>
    <property type="molecule type" value="Genomic_DNA"/>
</dbReference>
<dbReference type="PANTHER" id="PTHR21261">
    <property type="entry name" value="BEAT PROTEIN"/>
    <property type="match status" value="1"/>
</dbReference>
<protein>
    <recommendedName>
        <fullName evidence="5">Ig-like domain-containing protein</fullName>
    </recommendedName>
</protein>
<dbReference type="InterPro" id="IPR013783">
    <property type="entry name" value="Ig-like_fold"/>
</dbReference>
<evidence type="ECO:0000256" key="2">
    <source>
        <dbReference type="ARBA" id="ARBA00022989"/>
    </source>
</evidence>
<evidence type="ECO:0000313" key="7">
    <source>
        <dbReference type="Proteomes" id="UP001187531"/>
    </source>
</evidence>
<dbReference type="Gene3D" id="2.60.40.10">
    <property type="entry name" value="Immunoglobulins"/>
    <property type="match status" value="2"/>
</dbReference>
<dbReference type="SUPFAM" id="SSF48726">
    <property type="entry name" value="Immunoglobulin"/>
    <property type="match status" value="2"/>
</dbReference>
<dbReference type="InterPro" id="IPR036179">
    <property type="entry name" value="Ig-like_dom_sf"/>
</dbReference>
<evidence type="ECO:0000259" key="5">
    <source>
        <dbReference type="PROSITE" id="PS50835"/>
    </source>
</evidence>
<comment type="caution">
    <text evidence="6">The sequence shown here is derived from an EMBL/GenBank/DDBJ whole genome shotgun (WGS) entry which is preliminary data.</text>
</comment>
<feature type="domain" description="Ig-like" evidence="5">
    <location>
        <begin position="38"/>
        <end position="134"/>
    </location>
</feature>
<dbReference type="FunFam" id="2.60.40.10:FF:000437">
    <property type="entry name" value="Beat-IIIc, isoform A"/>
    <property type="match status" value="1"/>
</dbReference>
<dbReference type="PROSITE" id="PS50835">
    <property type="entry name" value="IG_LIKE"/>
    <property type="match status" value="2"/>
</dbReference>
<reference evidence="6" key="1">
    <citation type="submission" date="2023-07" db="EMBL/GenBank/DDBJ databases">
        <title>Chromosome-level genome assembly of Artemia franciscana.</title>
        <authorList>
            <person name="Jo E."/>
        </authorList>
    </citation>
    <scope>NUCLEOTIDE SEQUENCE</scope>
    <source>
        <tissue evidence="6">Whole body</tissue>
    </source>
</reference>
<keyword evidence="2" id="KW-0472">Membrane</keyword>
<organism evidence="6 7">
    <name type="scientific">Artemia franciscana</name>
    <name type="common">Brine shrimp</name>
    <name type="synonym">Artemia sanfranciscana</name>
    <dbReference type="NCBI Taxonomy" id="6661"/>
    <lineage>
        <taxon>Eukaryota</taxon>
        <taxon>Metazoa</taxon>
        <taxon>Ecdysozoa</taxon>
        <taxon>Arthropoda</taxon>
        <taxon>Crustacea</taxon>
        <taxon>Branchiopoda</taxon>
        <taxon>Anostraca</taxon>
        <taxon>Artemiidae</taxon>
        <taxon>Artemia</taxon>
    </lineage>
</organism>
<evidence type="ECO:0000313" key="6">
    <source>
        <dbReference type="EMBL" id="KAK2714316.1"/>
    </source>
</evidence>
<dbReference type="Pfam" id="PF08205">
    <property type="entry name" value="C2-set_2"/>
    <property type="match status" value="1"/>
</dbReference>
<dbReference type="InterPro" id="IPR013106">
    <property type="entry name" value="Ig_V-set"/>
</dbReference>
<keyword evidence="4" id="KW-0732">Signal</keyword>
<name>A0AA88HY17_ARTSF</name>
<dbReference type="Proteomes" id="UP001187531">
    <property type="component" value="Unassembled WGS sequence"/>
</dbReference>
<sequence>MGILNLQMMSLIFFSHVLITNAMKLQVDIIVPSVVLNGKDALLECHYDLDDEGLYSLKWYKGNEEIFRFIPGEEFLSDRIKGFNLPGVKIDMERSDKHKILLQNVNFDTTGRYRCEIVAEGPSFQTMSSARHLNVVQIPSEDPIITGGQLRYSIGDTVEVNCTSKDSLPAVNLSWYINGEQVDRSHLRHYPLEEVEETGLQSTTLGLQFKVRQKHFRHGGLKIKCLATLAALYWRSDERSAEPAAMRSPHNLNEHEAYAAVSPNSEGNSNWFYSIGSGSDSMLRRMSIIALLIAVYLTHQFGT</sequence>
<feature type="signal peptide" evidence="4">
    <location>
        <begin position="1"/>
        <end position="22"/>
    </location>
</feature>
<proteinExistence type="predicted"/>
<gene>
    <name evidence="6" type="ORF">QYM36_008770</name>
</gene>
<dbReference type="Pfam" id="PF07686">
    <property type="entry name" value="V-set"/>
    <property type="match status" value="1"/>
</dbReference>
<evidence type="ECO:0000256" key="1">
    <source>
        <dbReference type="ARBA" id="ARBA00022692"/>
    </source>
</evidence>
<dbReference type="AlphaFoldDB" id="A0AA88HY17"/>
<dbReference type="InterPro" id="IPR013162">
    <property type="entry name" value="CD80_C2-set"/>
</dbReference>
<dbReference type="PANTHER" id="PTHR21261:SF15">
    <property type="entry name" value="BEATEN PATH IIIA, ISOFORM D-RELATED"/>
    <property type="match status" value="1"/>
</dbReference>
<keyword evidence="2" id="KW-1133">Transmembrane helix</keyword>
<dbReference type="InterPro" id="IPR007110">
    <property type="entry name" value="Ig-like_dom"/>
</dbReference>
<feature type="chain" id="PRO_5041638002" description="Ig-like domain-containing protein" evidence="4">
    <location>
        <begin position="23"/>
        <end position="303"/>
    </location>
</feature>